<name>A0A6J4UK71_9BACT</name>
<evidence type="ECO:0000256" key="2">
    <source>
        <dbReference type="ARBA" id="ARBA00008520"/>
    </source>
</evidence>
<evidence type="ECO:0000313" key="4">
    <source>
        <dbReference type="EMBL" id="CAA9553159.1"/>
    </source>
</evidence>
<evidence type="ECO:0000256" key="3">
    <source>
        <dbReference type="SAM" id="MobiDB-lite"/>
    </source>
</evidence>
<comment type="similarity">
    <text evidence="2">Belongs to the bacterial solute-binding protein 1 family.</text>
</comment>
<gene>
    <name evidence="4" type="ORF">AVDCRST_MAG73-3132</name>
</gene>
<organism evidence="4">
    <name type="scientific">uncultured Thermomicrobiales bacterium</name>
    <dbReference type="NCBI Taxonomy" id="1645740"/>
    <lineage>
        <taxon>Bacteria</taxon>
        <taxon>Pseudomonadati</taxon>
        <taxon>Thermomicrobiota</taxon>
        <taxon>Thermomicrobia</taxon>
        <taxon>Thermomicrobiales</taxon>
        <taxon>environmental samples</taxon>
    </lineage>
</organism>
<dbReference type="EMBL" id="CADCWE010000201">
    <property type="protein sequence ID" value="CAA9553159.1"/>
    <property type="molecule type" value="Genomic_DNA"/>
</dbReference>
<dbReference type="SUPFAM" id="SSF53850">
    <property type="entry name" value="Periplasmic binding protein-like II"/>
    <property type="match status" value="1"/>
</dbReference>
<feature type="region of interest" description="Disordered" evidence="3">
    <location>
        <begin position="57"/>
        <end position="119"/>
    </location>
</feature>
<reference evidence="4" key="1">
    <citation type="submission" date="2020-02" db="EMBL/GenBank/DDBJ databases">
        <authorList>
            <person name="Meier V. D."/>
        </authorList>
    </citation>
    <scope>NUCLEOTIDE SEQUENCE</scope>
    <source>
        <strain evidence="4">AVDCRST_MAG73</strain>
    </source>
</reference>
<evidence type="ECO:0000256" key="1">
    <source>
        <dbReference type="ARBA" id="ARBA00004418"/>
    </source>
</evidence>
<proteinExistence type="inferred from homology"/>
<dbReference type="InterPro" id="IPR006059">
    <property type="entry name" value="SBP"/>
</dbReference>
<dbReference type="GO" id="GO:0042597">
    <property type="term" value="C:periplasmic space"/>
    <property type="evidence" value="ECO:0007669"/>
    <property type="project" value="UniProtKB-SubCell"/>
</dbReference>
<dbReference type="PANTHER" id="PTHR43649:SF12">
    <property type="entry name" value="DIACETYLCHITOBIOSE BINDING PROTEIN DASA"/>
    <property type="match status" value="1"/>
</dbReference>
<feature type="compositionally biased region" description="Basic and acidic residues" evidence="3">
    <location>
        <begin position="94"/>
        <end position="109"/>
    </location>
</feature>
<protein>
    <recommendedName>
        <fullName evidence="5">Sugar ABC transporter substrate-binding protein</fullName>
    </recommendedName>
</protein>
<dbReference type="AlphaFoldDB" id="A0A6J4UK71"/>
<accession>A0A6J4UK71</accession>
<dbReference type="PANTHER" id="PTHR43649">
    <property type="entry name" value="ARABINOSE-BINDING PROTEIN-RELATED"/>
    <property type="match status" value="1"/>
</dbReference>
<dbReference type="InterPro" id="IPR050490">
    <property type="entry name" value="Bact_solute-bd_prot1"/>
</dbReference>
<evidence type="ECO:0008006" key="5">
    <source>
        <dbReference type="Google" id="ProtNLM"/>
    </source>
</evidence>
<sequence length="547" mass="60572">MIGTRSKPTRSGAYSVALVSPMGDRSPPPASTLVAGSIPLTPQCGVRRMTTTLSFNAGPRRLRDGHGRHRGTMWWREGGRTGTTGRAANEDPEAERHGNMAGDEARPPDGGDQTMRSRWLDGPSLTRRRLLQHSGAGAAALALAGGAAATAPQRTAAQDKVTLTWLVDLPNSQEVADRFTEANPDIEIEVELLTFREVFQQNQIRLGSKADNPDIVSVDAPVVASYGLRGWLLPLDEHIPQEQVDAWVDAQALSSVYDGKRLSAPIWNSSQLFYYNLDLFEAAGVTPPGPEERWTWDQVADAAQRLTQGDVFGFQFEQYNRIYQLQPLPQGKGAPVIGEDGLTVKGIIDSPEWIEAFTWFGDLHTKSKVAPQGTVDVHELFINQKLAMCVRGPWAIKSLTEANLPFRWRAAPHPYWGGEIYVPTDSWHLGVNPNGKHQAEAIRFVQWSSSLEGSRVWRELEDIWPPQESLLEEIIQDPANEDWPGRAYAVAAAEAQHSEPRPLTPGYLEYEEILSDAFEDIRNGADVEQALSGAADRIDREMDKYRT</sequence>
<comment type="subcellular location">
    <subcellularLocation>
        <location evidence="1">Periplasm</location>
    </subcellularLocation>
</comment>
<dbReference type="CDD" id="cd13585">
    <property type="entry name" value="PBP2_TMBP_like"/>
    <property type="match status" value="1"/>
</dbReference>
<dbReference type="Gene3D" id="3.40.190.10">
    <property type="entry name" value="Periplasmic binding protein-like II"/>
    <property type="match status" value="1"/>
</dbReference>
<dbReference type="Pfam" id="PF01547">
    <property type="entry name" value="SBP_bac_1"/>
    <property type="match status" value="1"/>
</dbReference>